<name>A0A2P2DXD7_9LEPT</name>
<keyword evidence="3" id="KW-1185">Reference proteome</keyword>
<keyword evidence="1" id="KW-0472">Membrane</keyword>
<feature type="transmembrane region" description="Helical" evidence="1">
    <location>
        <begin position="32"/>
        <end position="49"/>
    </location>
</feature>
<dbReference type="OrthoDB" id="345069at2"/>
<dbReference type="EMBL" id="BFBB01000002">
    <property type="protein sequence ID" value="GBF49298.1"/>
    <property type="molecule type" value="Genomic_DNA"/>
</dbReference>
<gene>
    <name evidence="2" type="ORF">LPTSP4_08080</name>
</gene>
<protein>
    <submittedName>
        <fullName evidence="2">Uncharacterized protein</fullName>
    </submittedName>
</protein>
<sequence>MAKGYHSRSPEEFREYLKSLEKSKSKWKWRQIVLLLDVILLIFVVYLVFRELNPGSFQDPNLSTKQVIDGYQSYFALSREADEHFQGYFFFLENKSEIPLQIPLPDWKSEFRILTKEGIECYHQKVDWKLTEVPARSKGFLYVSIPLSALKTSNTVCTKEIFDEEYSFFRSKFKALTLYFQAELSIQSKTQRYVFLLKQKPFRVSK</sequence>
<accession>A0A2P2DXD7</accession>
<evidence type="ECO:0000256" key="1">
    <source>
        <dbReference type="SAM" id="Phobius"/>
    </source>
</evidence>
<evidence type="ECO:0000313" key="2">
    <source>
        <dbReference type="EMBL" id="GBF49298.1"/>
    </source>
</evidence>
<comment type="caution">
    <text evidence="2">The sequence shown here is derived from an EMBL/GenBank/DDBJ whole genome shotgun (WGS) entry which is preliminary data.</text>
</comment>
<proteinExistence type="predicted"/>
<organism evidence="2 3">
    <name type="scientific">Leptospira ryugenii</name>
    <dbReference type="NCBI Taxonomy" id="1917863"/>
    <lineage>
        <taxon>Bacteria</taxon>
        <taxon>Pseudomonadati</taxon>
        <taxon>Spirochaetota</taxon>
        <taxon>Spirochaetia</taxon>
        <taxon>Leptospirales</taxon>
        <taxon>Leptospiraceae</taxon>
        <taxon>Leptospira</taxon>
    </lineage>
</organism>
<reference evidence="2 3" key="1">
    <citation type="submission" date="2018-02" db="EMBL/GenBank/DDBJ databases">
        <title>Novel Leptospira species isolated from soil and water in Japan.</title>
        <authorList>
            <person name="Nakao R."/>
            <person name="Masuzawa T."/>
        </authorList>
    </citation>
    <scope>NUCLEOTIDE SEQUENCE [LARGE SCALE GENOMIC DNA]</scope>
    <source>
        <strain evidence="2 3">YH101</strain>
    </source>
</reference>
<dbReference type="AlphaFoldDB" id="A0A2P2DXD7"/>
<evidence type="ECO:0000313" key="3">
    <source>
        <dbReference type="Proteomes" id="UP000245133"/>
    </source>
</evidence>
<dbReference type="RefSeq" id="WP_108973934.1">
    <property type="nucleotide sequence ID" value="NZ_BFBB01000002.1"/>
</dbReference>
<dbReference type="Proteomes" id="UP000245133">
    <property type="component" value="Unassembled WGS sequence"/>
</dbReference>
<keyword evidence="1" id="KW-1133">Transmembrane helix</keyword>
<keyword evidence="1" id="KW-0812">Transmembrane</keyword>